<dbReference type="Gene3D" id="2.160.10.10">
    <property type="entry name" value="Hexapeptide repeat proteins"/>
    <property type="match status" value="1"/>
</dbReference>
<evidence type="ECO:0000256" key="9">
    <source>
        <dbReference type="ARBA" id="ARBA00056633"/>
    </source>
</evidence>
<evidence type="ECO:0000256" key="2">
    <source>
        <dbReference type="ARBA" id="ARBA00022490"/>
    </source>
</evidence>
<comment type="subunit">
    <text evidence="10">Homotrimer.</text>
</comment>
<keyword evidence="3 10" id="KW-0444">Lipid biosynthesis</keyword>
<dbReference type="PANTHER" id="PTHR43480:SF1">
    <property type="entry name" value="ACYL-[ACYL-CARRIER-PROTEIN]--UDP-N-ACETYLGLUCOSAMINE O-ACYLTRANSFERASE, MITOCHONDRIAL-RELATED"/>
    <property type="match status" value="1"/>
</dbReference>
<dbReference type="AlphaFoldDB" id="Q6LN36"/>
<evidence type="ECO:0000256" key="5">
    <source>
        <dbReference type="ARBA" id="ARBA00022679"/>
    </source>
</evidence>
<evidence type="ECO:0000256" key="1">
    <source>
        <dbReference type="ARBA" id="ARBA00004496"/>
    </source>
</evidence>
<keyword evidence="5 10" id="KW-0808">Transferase</keyword>
<evidence type="ECO:0000313" key="12">
    <source>
        <dbReference type="EMBL" id="CAG21290.1"/>
    </source>
</evidence>
<dbReference type="GO" id="GO:0016020">
    <property type="term" value="C:membrane"/>
    <property type="evidence" value="ECO:0007669"/>
    <property type="project" value="GOC"/>
</dbReference>
<dbReference type="Gene3D" id="1.20.1180.10">
    <property type="entry name" value="Udp N-acetylglucosamine O-acyltransferase, C-terminal domain"/>
    <property type="match status" value="1"/>
</dbReference>
<comment type="pathway">
    <text evidence="10">Glycolipid biosynthesis; lipid IV(A) biosynthesis; lipid IV(A) from (3R)-3-hydroxytetradecanoyl-[acyl-carrier-protein] and UDP-N-acetyl-alpha-D-glucosamine: step 1/6.</text>
</comment>
<dbReference type="InterPro" id="IPR010137">
    <property type="entry name" value="Lipid_A_LpxA"/>
</dbReference>
<comment type="subcellular location">
    <subcellularLocation>
        <location evidence="1 10">Cytoplasm</location>
    </subcellularLocation>
</comment>
<feature type="domain" description="UDP N-acetylglucosamine O-acyltransferase C-terminal" evidence="11">
    <location>
        <begin position="187"/>
        <end position="268"/>
    </location>
</feature>
<comment type="catalytic activity">
    <reaction evidence="10">
        <text>a (3R)-hydroxyacyl-[ACP] + UDP-N-acetyl-alpha-D-glucosamine = a UDP-3-O-[(3R)-3-hydroxyacyl]-N-acetyl-alpha-D-glucosamine + holo-[ACP]</text>
        <dbReference type="Rhea" id="RHEA:67812"/>
        <dbReference type="Rhea" id="RHEA-COMP:9685"/>
        <dbReference type="Rhea" id="RHEA-COMP:9945"/>
        <dbReference type="ChEBI" id="CHEBI:57705"/>
        <dbReference type="ChEBI" id="CHEBI:64479"/>
        <dbReference type="ChEBI" id="CHEBI:78827"/>
        <dbReference type="ChEBI" id="CHEBI:173225"/>
        <dbReference type="EC" id="2.3.1.129"/>
    </reaction>
</comment>
<accession>Q6LN36</accession>
<dbReference type="HOGENOM" id="CLU_061249_0_0_6"/>
<evidence type="ECO:0000256" key="6">
    <source>
        <dbReference type="ARBA" id="ARBA00022737"/>
    </source>
</evidence>
<keyword evidence="7 10" id="KW-0443">Lipid metabolism</keyword>
<gene>
    <name evidence="12" type="primary">LPXA</name>
    <name evidence="10" type="synonym">lpxA</name>
    <name evidence="12" type="ordered locus">PBPRA2956</name>
</gene>
<dbReference type="InterPro" id="IPR029098">
    <property type="entry name" value="Acetyltransf_C"/>
</dbReference>
<dbReference type="STRING" id="298386.PBPRA2956"/>
<dbReference type="SUPFAM" id="SSF51161">
    <property type="entry name" value="Trimeric LpxA-like enzymes"/>
    <property type="match status" value="1"/>
</dbReference>
<dbReference type="PANTHER" id="PTHR43480">
    <property type="entry name" value="ACYL-[ACYL-CARRIER-PROTEIN]--UDP-N-ACETYLGLUCOSAMINE O-ACYLTRANSFERASE"/>
    <property type="match status" value="1"/>
</dbReference>
<evidence type="ECO:0000256" key="4">
    <source>
        <dbReference type="ARBA" id="ARBA00022556"/>
    </source>
</evidence>
<evidence type="ECO:0000256" key="3">
    <source>
        <dbReference type="ARBA" id="ARBA00022516"/>
    </source>
</evidence>
<name>Q6LN36_PHOPR</name>
<keyword evidence="8 10" id="KW-0012">Acyltransferase</keyword>
<protein>
    <recommendedName>
        <fullName evidence="10">Acyl-[acyl-carrier-protein]--UDP-N-acetylglucosamine O-acyltransferase</fullName>
        <shortName evidence="10">UDP-N-acetylglucosamine acyltransferase</shortName>
        <ecNumber evidence="10">2.3.1.129</ecNumber>
    </recommendedName>
</protein>
<keyword evidence="4 10" id="KW-0441">Lipid A biosynthesis</keyword>
<dbReference type="eggNOG" id="COG1043">
    <property type="taxonomic scope" value="Bacteria"/>
</dbReference>
<dbReference type="FunFam" id="2.160.10.10:FF:000003">
    <property type="entry name" value="Acyl-[acyl-carrier-protein]--UDP-N-acetylglucosamine O-acyltransferase"/>
    <property type="match status" value="1"/>
</dbReference>
<dbReference type="GO" id="GO:0008780">
    <property type="term" value="F:acyl-[acyl-carrier-protein]-UDP-N-acetylglucosamine O-acyltransferase activity"/>
    <property type="evidence" value="ECO:0007669"/>
    <property type="project" value="UniProtKB-UniRule"/>
</dbReference>
<evidence type="ECO:0000313" key="13">
    <source>
        <dbReference type="Proteomes" id="UP000000593"/>
    </source>
</evidence>
<dbReference type="NCBIfam" id="NF003657">
    <property type="entry name" value="PRK05289.1"/>
    <property type="match status" value="1"/>
</dbReference>
<dbReference type="PIRSF" id="PIRSF000456">
    <property type="entry name" value="UDP-GlcNAc_acltr"/>
    <property type="match status" value="1"/>
</dbReference>
<evidence type="ECO:0000256" key="8">
    <source>
        <dbReference type="ARBA" id="ARBA00023315"/>
    </source>
</evidence>
<dbReference type="Pfam" id="PF00132">
    <property type="entry name" value="Hexapep"/>
    <property type="match status" value="1"/>
</dbReference>
<dbReference type="Pfam" id="PF13720">
    <property type="entry name" value="Acetyltransf_11"/>
    <property type="match status" value="1"/>
</dbReference>
<evidence type="ECO:0000256" key="10">
    <source>
        <dbReference type="HAMAP-Rule" id="MF_00387"/>
    </source>
</evidence>
<evidence type="ECO:0000259" key="11">
    <source>
        <dbReference type="Pfam" id="PF13720"/>
    </source>
</evidence>
<dbReference type="HAMAP" id="MF_00387">
    <property type="entry name" value="LpxA"/>
    <property type="match status" value="1"/>
</dbReference>
<dbReference type="EC" id="2.3.1.129" evidence="10"/>
<dbReference type="InterPro" id="IPR011004">
    <property type="entry name" value="Trimer_LpxA-like_sf"/>
</dbReference>
<dbReference type="CDD" id="cd03351">
    <property type="entry name" value="LbH_UDP-GlcNAc_AT"/>
    <property type="match status" value="1"/>
</dbReference>
<dbReference type="UniPathway" id="UPA00359">
    <property type="reaction ID" value="UER00477"/>
</dbReference>
<organism evidence="12 13">
    <name type="scientific">Photobacterium profundum (strain SS9)</name>
    <dbReference type="NCBI Taxonomy" id="298386"/>
    <lineage>
        <taxon>Bacteria</taxon>
        <taxon>Pseudomonadati</taxon>
        <taxon>Pseudomonadota</taxon>
        <taxon>Gammaproteobacteria</taxon>
        <taxon>Vibrionales</taxon>
        <taxon>Vibrionaceae</taxon>
        <taxon>Photobacterium</taxon>
    </lineage>
</organism>
<comment type="similarity">
    <text evidence="10">Belongs to the transferase hexapeptide repeat family. LpxA subfamily.</text>
</comment>
<dbReference type="EMBL" id="CR378672">
    <property type="protein sequence ID" value="CAG21290.1"/>
    <property type="molecule type" value="Genomic_DNA"/>
</dbReference>
<dbReference type="NCBIfam" id="TIGR01852">
    <property type="entry name" value="lipid_A_lpxA"/>
    <property type="match status" value="1"/>
</dbReference>
<proteinExistence type="inferred from homology"/>
<dbReference type="InterPro" id="IPR037157">
    <property type="entry name" value="Acetyltransf_C_sf"/>
</dbReference>
<keyword evidence="2 10" id="KW-0963">Cytoplasm</keyword>
<dbReference type="Proteomes" id="UP000000593">
    <property type="component" value="Chromosome 1"/>
</dbReference>
<comment type="function">
    <text evidence="9 10">Involved in the biosynthesis of lipid A, a phosphorylated glycolipid that anchors the lipopolysaccharide to the outer membrane of the cell.</text>
</comment>
<reference evidence="13" key="1">
    <citation type="journal article" date="2005" name="Science">
        <title>Life at depth: Photobacterium profundum genome sequence and expression analysis.</title>
        <authorList>
            <person name="Vezzi A."/>
            <person name="Campanaro S."/>
            <person name="D'Angelo M."/>
            <person name="Simonato F."/>
            <person name="Vitulo N."/>
            <person name="Lauro F.M."/>
            <person name="Cestaro A."/>
            <person name="Malacrida G."/>
            <person name="Simionati B."/>
            <person name="Cannata N."/>
            <person name="Romualdi C."/>
            <person name="Bartlett D.H."/>
            <person name="Valle G."/>
        </authorList>
    </citation>
    <scope>NUCLEOTIDE SEQUENCE [LARGE SCALE GENOMIC DNA]</scope>
    <source>
        <strain evidence="13">ATCC BAA-1253 / SS9</strain>
    </source>
</reference>
<dbReference type="GO" id="GO:0009245">
    <property type="term" value="P:lipid A biosynthetic process"/>
    <property type="evidence" value="ECO:0007669"/>
    <property type="project" value="UniProtKB-UniRule"/>
</dbReference>
<dbReference type="InterPro" id="IPR001451">
    <property type="entry name" value="Hexapep"/>
</dbReference>
<dbReference type="GO" id="GO:0005737">
    <property type="term" value="C:cytoplasm"/>
    <property type="evidence" value="ECO:0007669"/>
    <property type="project" value="UniProtKB-SubCell"/>
</dbReference>
<dbReference type="KEGG" id="ppr:PBPRA2956"/>
<sequence>MRKTRILMIHETAKIHPSAVIEDGVKIGANVTVGPFTYIGADVEIGDGTEVMSHVVIKGPTVIGQDNRIFPFAVIGEECQDKKYSGEATRLVVGDRNVIRESVQMHRGTVQDRGVTTVGSDNLFCVNVHIAHDCVVGDNIIMGNNATLAGHINVEDYAIISALSAVHQFCTVGAHCFIGGGSIVVKDVPPYVMAQGNHAKPFGINIEGLKRRGFEKPELHAIRRAYKEIYRSGKTLAEVKPVLEEMVKDYPSIGLFVKLFDNSTRGIIR</sequence>
<evidence type="ECO:0000256" key="7">
    <source>
        <dbReference type="ARBA" id="ARBA00023098"/>
    </source>
</evidence>
<keyword evidence="13" id="KW-1185">Reference proteome</keyword>
<keyword evidence="6 10" id="KW-0677">Repeat</keyword>